<evidence type="ECO:0000256" key="1">
    <source>
        <dbReference type="SAM" id="MobiDB-lite"/>
    </source>
</evidence>
<evidence type="ECO:0000313" key="3">
    <source>
        <dbReference type="Proteomes" id="UP000009022"/>
    </source>
</evidence>
<dbReference type="InParanoid" id="B3SA81"/>
<dbReference type="HOGENOM" id="CLU_895247_0_0_1"/>
<feature type="region of interest" description="Disordered" evidence="1">
    <location>
        <begin position="253"/>
        <end position="276"/>
    </location>
</feature>
<sequence>MEYDYEFDAPQWADLNDWKEEDDLDTSEWFSIAHPSHEKPQSPESKNNKSKKGKRRSIYCHSPISRLVLKQKQKMNRFTVTNRMEKNQRLLTEIASEQSCQAATLKSNSILTDKLLQQQDHVTTTDNMEKPVHPVLSDSTTPRRSPFLAKKLNSLEIDASSTNSPPARVVKPSLTFKKSDTQGNSPLTAKQASIYKKESRRSTRFNIFSTCKSSPLSSVRMSNCEKASVPTMALRSKCVSTKGNVKNADLRSSIKKTSISKSTDKPSKSISTKPRRSVTIENDPDLIKLIRKHNAKVAATKYKYDINGRRL</sequence>
<dbReference type="GeneID" id="6758376"/>
<dbReference type="EMBL" id="DS985260">
    <property type="protein sequence ID" value="EDV20391.1"/>
    <property type="molecule type" value="Genomic_DNA"/>
</dbReference>
<gene>
    <name evidence="2" type="ORF">TRIADDRAFT_61167</name>
</gene>
<dbReference type="AlphaFoldDB" id="B3SA81"/>
<protein>
    <submittedName>
        <fullName evidence="2">Uncharacterized protein</fullName>
    </submittedName>
</protein>
<evidence type="ECO:0000313" key="2">
    <source>
        <dbReference type="EMBL" id="EDV20391.1"/>
    </source>
</evidence>
<accession>B3SA81</accession>
<proteinExistence type="predicted"/>
<keyword evidence="3" id="KW-1185">Reference proteome</keyword>
<organism evidence="2 3">
    <name type="scientific">Trichoplax adhaerens</name>
    <name type="common">Trichoplax reptans</name>
    <dbReference type="NCBI Taxonomy" id="10228"/>
    <lineage>
        <taxon>Eukaryota</taxon>
        <taxon>Metazoa</taxon>
        <taxon>Placozoa</taxon>
        <taxon>Uniplacotomia</taxon>
        <taxon>Trichoplacea</taxon>
        <taxon>Trichoplacidae</taxon>
        <taxon>Trichoplax</taxon>
    </lineage>
</organism>
<name>B3SA81_TRIAD</name>
<dbReference type="KEGG" id="tad:TRIADDRAFT_61167"/>
<reference evidence="2 3" key="1">
    <citation type="journal article" date="2008" name="Nature">
        <title>The Trichoplax genome and the nature of placozoans.</title>
        <authorList>
            <person name="Srivastava M."/>
            <person name="Begovic E."/>
            <person name="Chapman J."/>
            <person name="Putnam N.H."/>
            <person name="Hellsten U."/>
            <person name="Kawashima T."/>
            <person name="Kuo A."/>
            <person name="Mitros T."/>
            <person name="Salamov A."/>
            <person name="Carpenter M.L."/>
            <person name="Signorovitch A.Y."/>
            <person name="Moreno M.A."/>
            <person name="Kamm K."/>
            <person name="Grimwood J."/>
            <person name="Schmutz J."/>
            <person name="Shapiro H."/>
            <person name="Grigoriev I.V."/>
            <person name="Buss L.W."/>
            <person name="Schierwater B."/>
            <person name="Dellaporta S.L."/>
            <person name="Rokhsar D.S."/>
        </authorList>
    </citation>
    <scope>NUCLEOTIDE SEQUENCE [LARGE SCALE GENOMIC DNA]</scope>
    <source>
        <strain evidence="2 3">Grell-BS-1999</strain>
    </source>
</reference>
<feature type="region of interest" description="Disordered" evidence="1">
    <location>
        <begin position="30"/>
        <end position="56"/>
    </location>
</feature>
<dbReference type="RefSeq" id="XP_002117085.1">
    <property type="nucleotide sequence ID" value="XM_002117049.1"/>
</dbReference>
<dbReference type="CTD" id="6758376"/>
<dbReference type="Proteomes" id="UP000009022">
    <property type="component" value="Unassembled WGS sequence"/>
</dbReference>